<dbReference type="Proteomes" id="UP000800036">
    <property type="component" value="Unassembled WGS sequence"/>
</dbReference>
<dbReference type="Gene3D" id="1.10.8.60">
    <property type="match status" value="1"/>
</dbReference>
<evidence type="ECO:0000259" key="1">
    <source>
        <dbReference type="SMART" id="SM00382"/>
    </source>
</evidence>
<dbReference type="InterPro" id="IPR052895">
    <property type="entry name" value="HetReg/Transcr_Mod"/>
</dbReference>
<dbReference type="Gene3D" id="3.40.50.300">
    <property type="entry name" value="P-loop containing nucleotide triphosphate hydrolases"/>
    <property type="match status" value="1"/>
</dbReference>
<reference evidence="2" key="1">
    <citation type="journal article" date="2020" name="Stud. Mycol.">
        <title>101 Dothideomycetes genomes: a test case for predicting lifestyles and emergence of pathogens.</title>
        <authorList>
            <person name="Haridas S."/>
            <person name="Albert R."/>
            <person name="Binder M."/>
            <person name="Bloem J."/>
            <person name="Labutti K."/>
            <person name="Salamov A."/>
            <person name="Andreopoulos B."/>
            <person name="Baker S."/>
            <person name="Barry K."/>
            <person name="Bills G."/>
            <person name="Bluhm B."/>
            <person name="Cannon C."/>
            <person name="Castanera R."/>
            <person name="Culley D."/>
            <person name="Daum C."/>
            <person name="Ezra D."/>
            <person name="Gonzalez J."/>
            <person name="Henrissat B."/>
            <person name="Kuo A."/>
            <person name="Liang C."/>
            <person name="Lipzen A."/>
            <person name="Lutzoni F."/>
            <person name="Magnuson J."/>
            <person name="Mondo S."/>
            <person name="Nolan M."/>
            <person name="Ohm R."/>
            <person name="Pangilinan J."/>
            <person name="Park H.-J."/>
            <person name="Ramirez L."/>
            <person name="Alfaro M."/>
            <person name="Sun H."/>
            <person name="Tritt A."/>
            <person name="Yoshinaga Y."/>
            <person name="Zwiers L.-H."/>
            <person name="Turgeon B."/>
            <person name="Goodwin S."/>
            <person name="Spatafora J."/>
            <person name="Crous P."/>
            <person name="Grigoriev I."/>
        </authorList>
    </citation>
    <scope>NUCLEOTIDE SEQUENCE</scope>
    <source>
        <strain evidence="2">CBS 107.79</strain>
    </source>
</reference>
<dbReference type="Pfam" id="PF06985">
    <property type="entry name" value="HET"/>
    <property type="match status" value="1"/>
</dbReference>
<dbReference type="GO" id="GO:0016887">
    <property type="term" value="F:ATP hydrolysis activity"/>
    <property type="evidence" value="ECO:0007669"/>
    <property type="project" value="InterPro"/>
</dbReference>
<dbReference type="Pfam" id="PF00004">
    <property type="entry name" value="AAA"/>
    <property type="match status" value="1"/>
</dbReference>
<keyword evidence="3" id="KW-1185">Reference proteome</keyword>
<dbReference type="Pfam" id="PF17862">
    <property type="entry name" value="AAA_lid_3"/>
    <property type="match status" value="1"/>
</dbReference>
<dbReference type="Pfam" id="PF26639">
    <property type="entry name" value="Het-6_barrel"/>
    <property type="match status" value="1"/>
</dbReference>
<dbReference type="InterPro" id="IPR003593">
    <property type="entry name" value="AAA+_ATPase"/>
</dbReference>
<evidence type="ECO:0000313" key="2">
    <source>
        <dbReference type="EMBL" id="KAF1979881.1"/>
    </source>
</evidence>
<name>A0A6A5VRK1_9PLEO</name>
<feature type="non-terminal residue" evidence="2">
    <location>
        <position position="1"/>
    </location>
</feature>
<dbReference type="GO" id="GO:0005524">
    <property type="term" value="F:ATP binding"/>
    <property type="evidence" value="ECO:0007669"/>
    <property type="project" value="InterPro"/>
</dbReference>
<gene>
    <name evidence="2" type="ORF">BU23DRAFT_446152</name>
</gene>
<dbReference type="AlphaFoldDB" id="A0A6A5VRK1"/>
<organism evidence="2 3">
    <name type="scientific">Bimuria novae-zelandiae CBS 107.79</name>
    <dbReference type="NCBI Taxonomy" id="1447943"/>
    <lineage>
        <taxon>Eukaryota</taxon>
        <taxon>Fungi</taxon>
        <taxon>Dikarya</taxon>
        <taxon>Ascomycota</taxon>
        <taxon>Pezizomycotina</taxon>
        <taxon>Dothideomycetes</taxon>
        <taxon>Pleosporomycetidae</taxon>
        <taxon>Pleosporales</taxon>
        <taxon>Massarineae</taxon>
        <taxon>Didymosphaeriaceae</taxon>
        <taxon>Bimuria</taxon>
    </lineage>
</organism>
<dbReference type="InterPro" id="IPR003959">
    <property type="entry name" value="ATPase_AAA_core"/>
</dbReference>
<proteinExistence type="predicted"/>
<accession>A0A6A5VRK1</accession>
<dbReference type="SMART" id="SM00382">
    <property type="entry name" value="AAA"/>
    <property type="match status" value="1"/>
</dbReference>
<dbReference type="OrthoDB" id="5402891at2759"/>
<dbReference type="SUPFAM" id="SSF52540">
    <property type="entry name" value="P-loop containing nucleoside triphosphate hydrolases"/>
    <property type="match status" value="1"/>
</dbReference>
<dbReference type="InterPro" id="IPR010730">
    <property type="entry name" value="HET"/>
</dbReference>
<evidence type="ECO:0000313" key="3">
    <source>
        <dbReference type="Proteomes" id="UP000800036"/>
    </source>
</evidence>
<dbReference type="PANTHER" id="PTHR24148:SF73">
    <property type="entry name" value="HET DOMAIN PROTEIN (AFU_ORTHOLOGUE AFUA_8G01020)"/>
    <property type="match status" value="1"/>
</dbReference>
<dbReference type="PANTHER" id="PTHR24148">
    <property type="entry name" value="ANKYRIN REPEAT DOMAIN-CONTAINING PROTEIN 39 HOMOLOG-RELATED"/>
    <property type="match status" value="1"/>
</dbReference>
<dbReference type="InterPro" id="IPR027417">
    <property type="entry name" value="P-loop_NTPase"/>
</dbReference>
<dbReference type="EMBL" id="ML976657">
    <property type="protein sequence ID" value="KAF1979881.1"/>
    <property type="molecule type" value="Genomic_DNA"/>
</dbReference>
<sequence>GWSDIQLDVEIEETIKQMVDQPANTGRAAYGILKKGRIGGALLYGPPGTGKTHLARVLARECQATMLSASAADIVSMWVGETEKAIKGLFNLGRMLAPSIIFIDEADSLFHARGPGDRSWERSRTNQLLTEMDGLVKLKTAPFVLLATNFPRQLDHAVLRRTPSRLHIGLPSFEGRKNIFRICLREETVNDDVDWEDLSRKSMGYSGSDIQIVCVQAALICQASPTDVDAQGIRILKKVHFDRAFLRSAPTVSAAALSQIREFAKEFDPGTWSKMKADSEMQSRAAARDEIKTARDYYVLHKPNWPPPVWEDSGASERDHVDSAGRIEEIESSAGEEPEDESTEVSALRYLPLAPCSKKIRVLSIEPRPSEGNNSELEPLKCTLENVSLEDWSELYRHTCGFENSQTTKHLKGQRHDKLLLWQLANVVFHRRTSGKPMIKDDDPEDVMRQLEEEVLPLLNSNFDTPMEEMELLKPRYVWGDYIALSYVWGDPRKTREIYVNGHRFGVGENLYLALRKLQSSFEVAERRLKVWIDAICINQNDIAERAQEVKKMDMIYSEAIAVRAWVGVPPSNTMSELHTAKRWLDNIRDTKLNDVVAALVPDNRTAHALWTLASTIFYEPYWQRLWIMQEIALAPAILLWYGDCHYTIAEISKLYHLLSDGGLGSALPAAFGGTSQVIELQLHCAVIFSRLVRLRRWENTFEKEQLPVTDIVHLAQSAAAIDPRDKVYGLLALVSKDLAAGIQPSYAADVGFNDICASFAKACFLTEGNLNTLARVQMFLTRPLDFPSWAFDLSTGPTPTLILTRHKSHAANGKRISIPHFSEDNTVMRAEGVFVDTIETLAMALHQGETEVWEPMDPPIDPTTTDTGPHLLPVDESSKLALARCLAHDSNYEFSQGPSLLDVPWLPVDEMPEIRNGQVSIHLVAQDTYQHDAIRQWPTFTQISPLNVVVRSMLHPNAFFPIHGVPLRHYFSNTDELCPDPEAFHDMGKFSIGVSTDRRLCTTTSGLIGMAPKYAKPGDRVAVMTGCDMPFVLRPKDENYEFIGAAFVEGLMKGEAIESVERGELTLETIGIC</sequence>
<protein>
    <submittedName>
        <fullName evidence="2">AAA-domain-containing protein</fullName>
    </submittedName>
</protein>
<dbReference type="InterPro" id="IPR041569">
    <property type="entry name" value="AAA_lid_3"/>
</dbReference>
<feature type="domain" description="AAA+ ATPase" evidence="1">
    <location>
        <begin position="37"/>
        <end position="174"/>
    </location>
</feature>